<keyword evidence="10" id="KW-1185">Reference proteome</keyword>
<dbReference type="InterPro" id="IPR022159">
    <property type="entry name" value="STIP/TFIP11_N"/>
</dbReference>
<protein>
    <recommendedName>
        <fullName evidence="8">G-patch domain-containing protein</fullName>
    </recommendedName>
</protein>
<feature type="compositionally biased region" description="Gly residues" evidence="7">
    <location>
        <begin position="208"/>
        <end position="218"/>
    </location>
</feature>
<feature type="compositionally biased region" description="Acidic residues" evidence="7">
    <location>
        <begin position="102"/>
        <end position="129"/>
    </location>
</feature>
<proteinExistence type="inferred from homology"/>
<evidence type="ECO:0000313" key="10">
    <source>
        <dbReference type="Proteomes" id="UP001595075"/>
    </source>
</evidence>
<dbReference type="InterPro" id="IPR045211">
    <property type="entry name" value="TFP11/STIP/Ntr1"/>
</dbReference>
<keyword evidence="4" id="KW-0747">Spliceosome</keyword>
<name>A0ABR4CJY9_9HELO</name>
<comment type="similarity">
    <text evidence="2">Belongs to the TFP11/STIP family.</text>
</comment>
<evidence type="ECO:0000256" key="2">
    <source>
        <dbReference type="ARBA" id="ARBA00010900"/>
    </source>
</evidence>
<feature type="compositionally biased region" description="Low complexity" evidence="7">
    <location>
        <begin position="815"/>
        <end position="835"/>
    </location>
</feature>
<keyword evidence="3" id="KW-0507">mRNA processing</keyword>
<feature type="region of interest" description="Disordered" evidence="7">
    <location>
        <begin position="269"/>
        <end position="329"/>
    </location>
</feature>
<dbReference type="Pfam" id="PF07842">
    <property type="entry name" value="GCFC"/>
    <property type="match status" value="1"/>
</dbReference>
<feature type="region of interest" description="Disordered" evidence="7">
    <location>
        <begin position="189"/>
        <end position="226"/>
    </location>
</feature>
<evidence type="ECO:0000256" key="5">
    <source>
        <dbReference type="ARBA" id="ARBA00023187"/>
    </source>
</evidence>
<evidence type="ECO:0000256" key="3">
    <source>
        <dbReference type="ARBA" id="ARBA00022664"/>
    </source>
</evidence>
<evidence type="ECO:0000313" key="9">
    <source>
        <dbReference type="EMBL" id="KAL2070094.1"/>
    </source>
</evidence>
<dbReference type="InterPro" id="IPR022783">
    <property type="entry name" value="GCFC_dom"/>
</dbReference>
<keyword evidence="6" id="KW-0539">Nucleus</keyword>
<keyword evidence="5" id="KW-0508">mRNA splicing</keyword>
<evidence type="ECO:0000256" key="6">
    <source>
        <dbReference type="ARBA" id="ARBA00023242"/>
    </source>
</evidence>
<dbReference type="Pfam" id="PF01585">
    <property type="entry name" value="G-patch"/>
    <property type="match status" value="1"/>
</dbReference>
<dbReference type="PANTHER" id="PTHR23329">
    <property type="entry name" value="TUFTELIN-INTERACTING PROTEIN 11-RELATED"/>
    <property type="match status" value="1"/>
</dbReference>
<comment type="subcellular location">
    <subcellularLocation>
        <location evidence="1">Nucleus</location>
    </subcellularLocation>
</comment>
<feature type="region of interest" description="Disordered" evidence="7">
    <location>
        <begin position="1"/>
        <end position="172"/>
    </location>
</feature>
<feature type="region of interest" description="Disordered" evidence="7">
    <location>
        <begin position="815"/>
        <end position="850"/>
    </location>
</feature>
<evidence type="ECO:0000256" key="7">
    <source>
        <dbReference type="SAM" id="MobiDB-lite"/>
    </source>
</evidence>
<dbReference type="InterPro" id="IPR000467">
    <property type="entry name" value="G_patch_dom"/>
</dbReference>
<accession>A0ABR4CJY9</accession>
<gene>
    <name evidence="9" type="ORF">VTL71DRAFT_14774</name>
</gene>
<reference evidence="9 10" key="1">
    <citation type="journal article" date="2024" name="Commun. Biol.">
        <title>Comparative genomic analysis of thermophilic fungi reveals convergent evolutionary adaptations and gene losses.</title>
        <authorList>
            <person name="Steindorff A.S."/>
            <person name="Aguilar-Pontes M.V."/>
            <person name="Robinson A.J."/>
            <person name="Andreopoulos B."/>
            <person name="LaButti K."/>
            <person name="Kuo A."/>
            <person name="Mondo S."/>
            <person name="Riley R."/>
            <person name="Otillar R."/>
            <person name="Haridas S."/>
            <person name="Lipzen A."/>
            <person name="Grimwood J."/>
            <person name="Schmutz J."/>
            <person name="Clum A."/>
            <person name="Reid I.D."/>
            <person name="Moisan M.C."/>
            <person name="Butler G."/>
            <person name="Nguyen T.T.M."/>
            <person name="Dewar K."/>
            <person name="Conant G."/>
            <person name="Drula E."/>
            <person name="Henrissat B."/>
            <person name="Hansel C."/>
            <person name="Singer S."/>
            <person name="Hutchinson M.I."/>
            <person name="de Vries R.P."/>
            <person name="Natvig D.O."/>
            <person name="Powell A.J."/>
            <person name="Tsang A."/>
            <person name="Grigoriev I.V."/>
        </authorList>
    </citation>
    <scope>NUCLEOTIDE SEQUENCE [LARGE SCALE GENOMIC DNA]</scope>
    <source>
        <strain evidence="9 10">CBS 494.80</strain>
    </source>
</reference>
<evidence type="ECO:0000259" key="8">
    <source>
        <dbReference type="PROSITE" id="PS50174"/>
    </source>
</evidence>
<dbReference type="Pfam" id="PF12457">
    <property type="entry name" value="TIP_N"/>
    <property type="match status" value="1"/>
</dbReference>
<evidence type="ECO:0000256" key="4">
    <source>
        <dbReference type="ARBA" id="ARBA00022728"/>
    </source>
</evidence>
<dbReference type="SMART" id="SM00443">
    <property type="entry name" value="G_patch"/>
    <property type="match status" value="1"/>
</dbReference>
<dbReference type="EMBL" id="JAZHXI010000007">
    <property type="protein sequence ID" value="KAL2070094.1"/>
    <property type="molecule type" value="Genomic_DNA"/>
</dbReference>
<organism evidence="9 10">
    <name type="scientific">Oculimacula yallundae</name>
    <dbReference type="NCBI Taxonomy" id="86028"/>
    <lineage>
        <taxon>Eukaryota</taxon>
        <taxon>Fungi</taxon>
        <taxon>Dikarya</taxon>
        <taxon>Ascomycota</taxon>
        <taxon>Pezizomycotina</taxon>
        <taxon>Leotiomycetes</taxon>
        <taxon>Helotiales</taxon>
        <taxon>Ploettnerulaceae</taxon>
        <taxon>Oculimacula</taxon>
    </lineage>
</organism>
<dbReference type="Proteomes" id="UP001595075">
    <property type="component" value="Unassembled WGS sequence"/>
</dbReference>
<dbReference type="PROSITE" id="PS50174">
    <property type="entry name" value="G_PATCH"/>
    <property type="match status" value="1"/>
</dbReference>
<evidence type="ECO:0000256" key="1">
    <source>
        <dbReference type="ARBA" id="ARBA00004123"/>
    </source>
</evidence>
<feature type="domain" description="G-patch" evidence="8">
    <location>
        <begin position="227"/>
        <end position="273"/>
    </location>
</feature>
<comment type="caution">
    <text evidence="9">The sequence shown here is derived from an EMBL/GenBank/DDBJ whole genome shotgun (WGS) entry which is preliminary data.</text>
</comment>
<feature type="compositionally biased region" description="Pro residues" evidence="7">
    <location>
        <begin position="836"/>
        <end position="845"/>
    </location>
</feature>
<dbReference type="PANTHER" id="PTHR23329:SF1">
    <property type="entry name" value="TUFTELIN-INTERACTING PROTEIN 11"/>
    <property type="match status" value="1"/>
</dbReference>
<sequence length="941" mass="104074">MSSMHAYPPNSSSESSENEEDDFLHPSNDPRADETADYNPRKRRRTGRDAKESAALGVFGSESEDEDYGKRWKGKGNGEGKGRSLRAKGMAFVKTGQRLGADEDEDDEDEDAGQEGEDIDMEDVQEEAESAAPRGLGFAAPKAKGLGFQSPAPGKKTFTPAKSSTPLGRGFVPSSAAVPILLDHIEDEVSTPRISRPSAFSTPTSNGNGNGRAGGGKKGQAAPGVNAGSFAARMMAKMGYKKGEGLGKEGQGRSNVIEVTLRPQGVGLGAVKEKSKQEIEEEKRQAKIKGVKYEDSDEERKKRKKKPRNGLESGSGSGMSTPRRAAKPKFRTLEEVQRAAPGLLIPEAFAPILDMTAPGQRLLTTASGLLTPTAGGFETAEQAESKKLARRAQNDLSAYVEEWKNLEERKAYVEMTIIQQQQELDEEQREFDRMKTFADTVQSISQAVRELQWDPVIEALIAADGLAEPGSSKLNEELSNIAVAAVHPFLRQAVEGWQPLDDPKLNGMAPQLFKIRHILGASTNDGKSITSQHYLKNDGSHRIHSKSTTAYESMIYKIIFPKIVSSINQTWNVHDPTPLQTLFDVWDGLLPSFVRSQILDQAVVSKLNNAVSSWNPKKRRAHELPHLWLFPWLQYLPAHHVDPSSSTGLVSDIKRKFRHLIDTWDFRKGVIPGLSQWRVVLNPTPKNDHWTPLIMNHVLPLMARFLKNPENFLVDPNDQSPYMPALEGILAWKDILSPRILGQVITETVFPMWHSVLHQWLTVVGPNEEIGQWFEWWRDEVFPEDIKSLPAIQEEFEKGHRMIEKALDLGEKVSTHLPAPSTTSHPSTSSLSTTPAQPPPAPKPTPVVLDEPPTFRHLIEDWCIDNDLQFLPEKKVLHSAGPLYRITAAGNGKNGVLAYFRGDALVALVKKGAGETVELRINWESGDARDALLEMAWQGVK</sequence>
<feature type="compositionally biased region" description="Basic and acidic residues" evidence="7">
    <location>
        <begin position="271"/>
        <end position="300"/>
    </location>
</feature>